<evidence type="ECO:0000313" key="2">
    <source>
        <dbReference type="Proteomes" id="UP001631969"/>
    </source>
</evidence>
<reference evidence="1" key="1">
    <citation type="submission" date="2024-12" db="EMBL/GenBank/DDBJ databases">
        <authorList>
            <person name="Wu N."/>
        </authorList>
    </citation>
    <scope>NUCLEOTIDE SEQUENCE</scope>
    <source>
        <strain evidence="1">P15</strain>
    </source>
</reference>
<keyword evidence="2" id="KW-1185">Reference proteome</keyword>
<keyword evidence="1" id="KW-0456">Lyase</keyword>
<dbReference type="Proteomes" id="UP001631969">
    <property type="component" value="Unassembled WGS sequence"/>
</dbReference>
<sequence>MNMFNLKKSTLAIAVAFTMALSVPAVILHPTGTVYAADASGATASIADIIKNQQSDGGWKKDYSVTSGDWAKSTIDNKATYTEIRRLAAEFKKTNNSQYSAAAIKGINFLLSMQYANGGFPQIYKSTDYHTHITYNDNAMVNVVILLDEVAGKKGDFSFIDSTLAGKSKQAVDKAIDCILKTQVTVNGKLTVWGQQHDASTLKPAGARAYEVPSLCSSESVAIVNFLKTRTATTQITASINAAVDWFKAVKITGIKVVKTADDVVVVQDPSVTTPIWARFYEIGTNKPIFVGRDGVVKYKLSDIEQERRTGYSWYGNWPSNLIK</sequence>
<dbReference type="EC" id="4.2.2.2" evidence="1"/>
<evidence type="ECO:0000313" key="1">
    <source>
        <dbReference type="EMBL" id="MFM9331553.1"/>
    </source>
</evidence>
<name>A0ACC7P3K7_9BACL</name>
<protein>
    <submittedName>
        <fullName evidence="1">Pectate lyase</fullName>
        <ecNumber evidence="1">4.2.2.2</ecNumber>
    </submittedName>
</protein>
<comment type="caution">
    <text evidence="1">The sequence shown here is derived from an EMBL/GenBank/DDBJ whole genome shotgun (WGS) entry which is preliminary data.</text>
</comment>
<proteinExistence type="predicted"/>
<organism evidence="1 2">
    <name type="scientific">Paenibacillus mesotrionivorans</name>
    <dbReference type="NCBI Taxonomy" id="3160968"/>
    <lineage>
        <taxon>Bacteria</taxon>
        <taxon>Bacillati</taxon>
        <taxon>Bacillota</taxon>
        <taxon>Bacilli</taxon>
        <taxon>Bacillales</taxon>
        <taxon>Paenibacillaceae</taxon>
        <taxon>Paenibacillus</taxon>
    </lineage>
</organism>
<accession>A0ACC7P3K7</accession>
<dbReference type="EMBL" id="JBJURJ010000019">
    <property type="protein sequence ID" value="MFM9331553.1"/>
    <property type="molecule type" value="Genomic_DNA"/>
</dbReference>
<gene>
    <name evidence="1" type="primary">pelA</name>
    <name evidence="1" type="ORF">ACI1P1_24960</name>
</gene>